<keyword evidence="1" id="KW-0378">Hydrolase</keyword>
<dbReference type="EMBL" id="MSDW01000001">
    <property type="protein sequence ID" value="OKY78314.1"/>
    <property type="molecule type" value="Genomic_DNA"/>
</dbReference>
<keyword evidence="1" id="KW-0547">Nucleotide-binding</keyword>
<evidence type="ECO:0000313" key="1">
    <source>
        <dbReference type="EMBL" id="OKY78314.1"/>
    </source>
</evidence>
<name>A0A1Q6DVD4_METT1</name>
<dbReference type="Gene3D" id="3.40.50.300">
    <property type="entry name" value="P-loop containing nucleotide triphosphate hydrolases"/>
    <property type="match status" value="1"/>
</dbReference>
<reference evidence="1" key="1">
    <citation type="submission" date="2016-12" db="EMBL/GenBank/DDBJ databases">
        <title>Discovery of methanogenic haloarchaea.</title>
        <authorList>
            <person name="Sorokin D.Y."/>
            <person name="Makarova K.S."/>
            <person name="Abbas B."/>
            <person name="Ferrer M."/>
            <person name="Golyshin P.N."/>
        </authorList>
    </citation>
    <scope>NUCLEOTIDE SEQUENCE [LARGE SCALE GENOMIC DNA]</scope>
    <source>
        <strain evidence="1">HMET1</strain>
    </source>
</reference>
<dbReference type="InParanoid" id="A0A1Q6DVD4"/>
<dbReference type="STRING" id="1903181.BTN85_0802"/>
<keyword evidence="2" id="KW-1185">Reference proteome</keyword>
<comment type="caution">
    <text evidence="1">The sequence shown here is derived from an EMBL/GenBank/DDBJ whole genome shotgun (WGS) entry which is preliminary data.</text>
</comment>
<dbReference type="GO" id="GO:0004386">
    <property type="term" value="F:helicase activity"/>
    <property type="evidence" value="ECO:0007669"/>
    <property type="project" value="UniProtKB-KW"/>
</dbReference>
<keyword evidence="1" id="KW-0067">ATP-binding</keyword>
<protein>
    <submittedName>
        <fullName evidence="1">HerA helicase</fullName>
    </submittedName>
</protein>
<dbReference type="InterPro" id="IPR027417">
    <property type="entry name" value="P-loop_NTPase"/>
</dbReference>
<sequence length="71" mass="7756">MSNKIKILEITKNKDISLDVLDILTGRSFITGKSGSGESNSASVIGEELGSRKSSIYKTINQDKKKTKPKK</sequence>
<gene>
    <name evidence="1" type="ORF">BTN85_0802</name>
</gene>
<evidence type="ECO:0000313" key="2">
    <source>
        <dbReference type="Proteomes" id="UP000185744"/>
    </source>
</evidence>
<dbReference type="Proteomes" id="UP000185744">
    <property type="component" value="Unassembled WGS sequence"/>
</dbReference>
<accession>A0A1Q6DVD4</accession>
<keyword evidence="1" id="KW-0347">Helicase</keyword>
<organism evidence="1 2">
    <name type="scientific">Methanohalarchaeum thermophilum</name>
    <dbReference type="NCBI Taxonomy" id="1903181"/>
    <lineage>
        <taxon>Archaea</taxon>
        <taxon>Methanobacteriati</taxon>
        <taxon>Methanobacteriota</taxon>
        <taxon>Methanonatronarchaeia</taxon>
        <taxon>Methanonatronarchaeales</taxon>
        <taxon>Methanonatronarchaeaceae</taxon>
        <taxon>Candidatus Methanohalarchaeum</taxon>
    </lineage>
</organism>
<dbReference type="AlphaFoldDB" id="A0A1Q6DVD4"/>
<proteinExistence type="predicted"/>